<dbReference type="Proteomes" id="UP000179627">
    <property type="component" value="Unassembled WGS sequence"/>
</dbReference>
<gene>
    <name evidence="4" type="ORF">CC117_09385</name>
</gene>
<evidence type="ECO:0000256" key="2">
    <source>
        <dbReference type="SAM" id="SignalP"/>
    </source>
</evidence>
<organism evidence="4 5">
    <name type="scientific">Parafrankia colletiae</name>
    <dbReference type="NCBI Taxonomy" id="573497"/>
    <lineage>
        <taxon>Bacteria</taxon>
        <taxon>Bacillati</taxon>
        <taxon>Actinomycetota</taxon>
        <taxon>Actinomycetes</taxon>
        <taxon>Frankiales</taxon>
        <taxon>Frankiaceae</taxon>
        <taxon>Parafrankia</taxon>
    </lineage>
</organism>
<feature type="signal peptide" evidence="2">
    <location>
        <begin position="1"/>
        <end position="24"/>
    </location>
</feature>
<dbReference type="AlphaFoldDB" id="A0A1S1RGS4"/>
<dbReference type="Gene3D" id="1.20.1260.10">
    <property type="match status" value="1"/>
</dbReference>
<dbReference type="OrthoDB" id="26872at2"/>
<dbReference type="PANTHER" id="PTHR36933:SF1">
    <property type="entry name" value="SLL0788 PROTEIN"/>
    <property type="match status" value="1"/>
</dbReference>
<feature type="domain" description="DUF305" evidence="3">
    <location>
        <begin position="52"/>
        <end position="200"/>
    </location>
</feature>
<dbReference type="EMBL" id="MBLM01000003">
    <property type="protein sequence ID" value="OHV45953.1"/>
    <property type="molecule type" value="Genomic_DNA"/>
</dbReference>
<feature type="chain" id="PRO_5010372915" evidence="2">
    <location>
        <begin position="25"/>
        <end position="203"/>
    </location>
</feature>
<name>A0A1S1RGS4_9ACTN</name>
<dbReference type="PANTHER" id="PTHR36933">
    <property type="entry name" value="SLL0788 PROTEIN"/>
    <property type="match status" value="1"/>
</dbReference>
<proteinExistence type="predicted"/>
<keyword evidence="2" id="KW-0732">Signal</keyword>
<dbReference type="InterPro" id="IPR012347">
    <property type="entry name" value="Ferritin-like"/>
</dbReference>
<evidence type="ECO:0000259" key="3">
    <source>
        <dbReference type="Pfam" id="PF03713"/>
    </source>
</evidence>
<evidence type="ECO:0000313" key="5">
    <source>
        <dbReference type="Proteomes" id="UP000179627"/>
    </source>
</evidence>
<dbReference type="InterPro" id="IPR005183">
    <property type="entry name" value="DUF305_CopM-like"/>
</dbReference>
<feature type="region of interest" description="Disordered" evidence="1">
    <location>
        <begin position="27"/>
        <end position="46"/>
    </location>
</feature>
<sequence>MRRRHHLGLAAVTLALTATLTACGGDGTPTAPSSATAGSSSDVNADDHNNADVMFAQMMIPHHQQAVRMAELAPGRAADPAVLTLAQQIGTAQTPEIETMTGWLATWGQPTAMPGAGGHGGGHGTDDMGMMSEDDMTALQRASGQDFDRMFLEMMIRHHGGAIAMARTEQRDGRFPDAVALARTIESTQAAEVETMKGLLGTG</sequence>
<comment type="caution">
    <text evidence="4">The sequence shown here is derived from an EMBL/GenBank/DDBJ whole genome shotgun (WGS) entry which is preliminary data.</text>
</comment>
<evidence type="ECO:0000313" key="4">
    <source>
        <dbReference type="EMBL" id="OHV45953.1"/>
    </source>
</evidence>
<keyword evidence="5" id="KW-1185">Reference proteome</keyword>
<dbReference type="RefSeq" id="WP_071082224.1">
    <property type="nucleotide sequence ID" value="NZ_MBLM01000003.1"/>
</dbReference>
<reference evidence="5" key="1">
    <citation type="submission" date="2016-07" db="EMBL/GenBank/DDBJ databases">
        <title>Sequence Frankia sp. strain CcI1.17.</title>
        <authorList>
            <person name="Ghodhbane-Gtari F."/>
            <person name="Swanson E."/>
            <person name="Gueddou A."/>
            <person name="Morris K."/>
            <person name="Hezbri K."/>
            <person name="Ktari A."/>
            <person name="Nouioui I."/>
            <person name="Abebe-Akele F."/>
            <person name="Simpson S."/>
            <person name="Thomas K."/>
            <person name="Gtari M."/>
            <person name="Tisa L.S."/>
            <person name="Hurst S."/>
        </authorList>
    </citation>
    <scope>NUCLEOTIDE SEQUENCE [LARGE SCALE GENOMIC DNA]</scope>
    <source>
        <strain evidence="5">Cc1.17</strain>
    </source>
</reference>
<protein>
    <submittedName>
        <fullName evidence="4">DUF305 domain-containing protein</fullName>
    </submittedName>
</protein>
<evidence type="ECO:0000256" key="1">
    <source>
        <dbReference type="SAM" id="MobiDB-lite"/>
    </source>
</evidence>
<dbReference type="PROSITE" id="PS51257">
    <property type="entry name" value="PROKAR_LIPOPROTEIN"/>
    <property type="match status" value="1"/>
</dbReference>
<dbReference type="Pfam" id="PF03713">
    <property type="entry name" value="DUF305"/>
    <property type="match status" value="1"/>
</dbReference>
<accession>A0A1S1RGS4</accession>
<feature type="compositionally biased region" description="Low complexity" evidence="1">
    <location>
        <begin position="27"/>
        <end position="43"/>
    </location>
</feature>